<feature type="domain" description="CDCP1 third and sixth CUB" evidence="3">
    <location>
        <begin position="157"/>
        <end position="252"/>
    </location>
</feature>
<dbReference type="Ensembl" id="ENSNMLT00000011855.1">
    <property type="protein sequence ID" value="ENSNMLP00000010479.1"/>
    <property type="gene ID" value="ENSNMLG00000007226.1"/>
</dbReference>
<feature type="compositionally biased region" description="Low complexity" evidence="1">
    <location>
        <begin position="10"/>
        <end position="22"/>
    </location>
</feature>
<dbReference type="InterPro" id="IPR035914">
    <property type="entry name" value="Sperma_CUB_dom_sf"/>
</dbReference>
<dbReference type="InterPro" id="IPR056269">
    <property type="entry name" value="CUB_CDCP1_2nd_5th"/>
</dbReference>
<reference evidence="5" key="2">
    <citation type="submission" date="2025-09" db="UniProtKB">
        <authorList>
            <consortium name="Ensembl"/>
        </authorList>
    </citation>
    <scope>IDENTIFICATION</scope>
</reference>
<dbReference type="Pfam" id="PF23665">
    <property type="entry name" value="CDCP1_CUB_6"/>
    <property type="match status" value="2"/>
</dbReference>
<keyword evidence="2" id="KW-1133">Transmembrane helix</keyword>
<accession>A0A8C6SRA2</accession>
<dbReference type="PANTHER" id="PTHR14477:SF1">
    <property type="entry name" value="CUB DOMAIN-CONTAINING PROTEIN 1"/>
    <property type="match status" value="1"/>
</dbReference>
<dbReference type="InterPro" id="IPR038811">
    <property type="entry name" value="CDCP1"/>
</dbReference>
<evidence type="ECO:0000313" key="6">
    <source>
        <dbReference type="Proteomes" id="UP000694523"/>
    </source>
</evidence>
<protein>
    <submittedName>
        <fullName evidence="5">CUB domain containing protein 1a</fullName>
    </submittedName>
</protein>
<reference evidence="5" key="1">
    <citation type="submission" date="2025-08" db="UniProtKB">
        <authorList>
            <consortium name="Ensembl"/>
        </authorList>
    </citation>
    <scope>IDENTIFICATION</scope>
</reference>
<feature type="domain" description="CDCP1 second and fifth CUB" evidence="4">
    <location>
        <begin position="53"/>
        <end position="112"/>
    </location>
</feature>
<name>A0A8C6SRA2_9GOBI</name>
<dbReference type="InterPro" id="IPR056266">
    <property type="entry name" value="CDCP1_CUB_3rd_6th"/>
</dbReference>
<dbReference type="SUPFAM" id="SSF49854">
    <property type="entry name" value="Spermadhesin, CUB domain"/>
    <property type="match status" value="1"/>
</dbReference>
<feature type="transmembrane region" description="Helical" evidence="2">
    <location>
        <begin position="536"/>
        <end position="560"/>
    </location>
</feature>
<feature type="domain" description="CDCP1 third and sixth CUB" evidence="3">
    <location>
        <begin position="416"/>
        <end position="530"/>
    </location>
</feature>
<keyword evidence="2" id="KW-0472">Membrane</keyword>
<feature type="region of interest" description="Disordered" evidence="1">
    <location>
        <begin position="1"/>
        <end position="22"/>
    </location>
</feature>
<feature type="region of interest" description="Disordered" evidence="1">
    <location>
        <begin position="625"/>
        <end position="710"/>
    </location>
</feature>
<dbReference type="Proteomes" id="UP000694523">
    <property type="component" value="Unplaced"/>
</dbReference>
<evidence type="ECO:0000259" key="3">
    <source>
        <dbReference type="Pfam" id="PF23665"/>
    </source>
</evidence>
<evidence type="ECO:0000313" key="5">
    <source>
        <dbReference type="Ensembl" id="ENSNMLP00000010479.1"/>
    </source>
</evidence>
<sequence length="710" mass="79316">QRVDITPDKGTTLSFSSSPSTGSGCKVCTRVQSERQCDVHSTFNTGPSCSSEIQTTTNYDALLSLNRKFVWNLTAAAPKSARIDFGRTGLRQIQPSESCPDKHIFTYEVFPDSGKFWWAVLPILSLPIDHFVKTFGQYMILIVLMFLALAKISVSLQQGLSSLELFSPNYPGSFPDNDVMEWYFVVPEKHKASIQLFNITQAKCLRDEAGVEYHRLAQTALLAGLTEAQPEQREGDFTMTLRNCRMERKRAGSPGLSMNFRVSASKANTPGSCADIFKPILFIYNQILLSITDCSQARTYRRSSQRHSLSIPPLPECLPAPLSNMTWSLRLPQHGTVELGCASGTLFQELPGQPCNDSISIKIAEDDGSTIGTFCRNGSITKLQIHTNITITVSGTDGNTLLPSDILHAHVKEEISERYIFRVSPREDTPLFLATPGWPKGMPPHSTVSWIVTVPPKMEAHLRFTELNQPKCSKRHTNIHVQRLGSLEEEYSRREDETPEYDIKVSESFYLNMSNCMPVKDYFSVLTKVTLKKNQLMTIIVAIVAVLLVIFIAVLVYSLILNRKKKKKLNHQVSIYNPNGTSFLPGQNGFPKSQEDDEYHIYDDIQDSLVYSHLLRKGAEMGIYGDFDSEPSHSDSQQPLEARESDAGGDIEVSEYQGFSEQENPKLPPRNASHVQPMVDNDLYEMGVSEGERSPSLGPRLDPDGGELTP</sequence>
<organism evidence="5 6">
    <name type="scientific">Neogobius melanostomus</name>
    <name type="common">round goby</name>
    <dbReference type="NCBI Taxonomy" id="47308"/>
    <lineage>
        <taxon>Eukaryota</taxon>
        <taxon>Metazoa</taxon>
        <taxon>Chordata</taxon>
        <taxon>Craniata</taxon>
        <taxon>Vertebrata</taxon>
        <taxon>Euteleostomi</taxon>
        <taxon>Actinopterygii</taxon>
        <taxon>Neopterygii</taxon>
        <taxon>Teleostei</taxon>
        <taxon>Neoteleostei</taxon>
        <taxon>Acanthomorphata</taxon>
        <taxon>Gobiaria</taxon>
        <taxon>Gobiiformes</taxon>
        <taxon>Gobioidei</taxon>
        <taxon>Gobiidae</taxon>
        <taxon>Benthophilinae</taxon>
        <taxon>Neogobiini</taxon>
        <taxon>Neogobius</taxon>
    </lineage>
</organism>
<evidence type="ECO:0000256" key="2">
    <source>
        <dbReference type="SAM" id="Phobius"/>
    </source>
</evidence>
<keyword evidence="2" id="KW-0812">Transmembrane</keyword>
<keyword evidence="6" id="KW-1185">Reference proteome</keyword>
<feature type="domain" description="CDCP1 second and fifth CUB" evidence="4">
    <location>
        <begin position="315"/>
        <end position="404"/>
    </location>
</feature>
<dbReference type="Pfam" id="PF23668">
    <property type="entry name" value="CUB_CDCP1_2"/>
    <property type="match status" value="2"/>
</dbReference>
<evidence type="ECO:0000256" key="1">
    <source>
        <dbReference type="SAM" id="MobiDB-lite"/>
    </source>
</evidence>
<evidence type="ECO:0000259" key="4">
    <source>
        <dbReference type="Pfam" id="PF23668"/>
    </source>
</evidence>
<dbReference type="AlphaFoldDB" id="A0A8C6SRA2"/>
<dbReference type="PANTHER" id="PTHR14477">
    <property type="entry name" value="CUB DOMAIN-CONTAINING PROTEIN 1"/>
    <property type="match status" value="1"/>
</dbReference>
<proteinExistence type="predicted"/>